<name>A0A6N4DXB5_9GAMM</name>
<gene>
    <name evidence="8" type="ORF">C3L24_04390</name>
</gene>
<keyword evidence="3" id="KW-0175">Coiled coil</keyword>
<accession>A0A6N4DXB5</accession>
<comment type="subunit">
    <text evidence="2 5">Homopentamer.</text>
</comment>
<organism evidence="8 9">
    <name type="scientific">Candidatus Sedimenticola endophacoides</name>
    <dbReference type="NCBI Taxonomy" id="2548426"/>
    <lineage>
        <taxon>Bacteria</taxon>
        <taxon>Pseudomonadati</taxon>
        <taxon>Pseudomonadota</taxon>
        <taxon>Gammaproteobacteria</taxon>
        <taxon>Chromatiales</taxon>
        <taxon>Sedimenticolaceae</taxon>
        <taxon>Sedimenticola</taxon>
    </lineage>
</organism>
<comment type="subcellular location">
    <subcellularLocation>
        <location evidence="5">Secreted</location>
    </subcellularLocation>
    <subcellularLocation>
        <location evidence="5">Bacterial flagellum</location>
    </subcellularLocation>
</comment>
<comment type="caution">
    <text evidence="8">The sequence shown here is derived from an EMBL/GenBank/DDBJ whole genome shotgun (WGS) entry which is preliminary data.</text>
</comment>
<dbReference type="GO" id="GO:0007155">
    <property type="term" value="P:cell adhesion"/>
    <property type="evidence" value="ECO:0007669"/>
    <property type="project" value="InterPro"/>
</dbReference>
<comment type="function">
    <text evidence="5">Required for morphogenesis and for the elongation of the flagellar filament by facilitating polymerization of the flagellin monomers at the tip of growing filament. Forms a capping structure, which prevents flagellin subunits (transported through the central channel of the flagellum) from leaking out without polymerization at the distal end.</text>
</comment>
<dbReference type="GO" id="GO:0009424">
    <property type="term" value="C:bacterial-type flagellum hook"/>
    <property type="evidence" value="ECO:0007669"/>
    <property type="project" value="UniProtKB-UniRule"/>
</dbReference>
<proteinExistence type="inferred from homology"/>
<sequence length="447" mass="47255">MAIGMPGVGSGLDLATIIDQLMVIKRRPLDQVQQQQQTVETQLSAYGRISSAITSLRLALSPLRYPTAFGASTVSSSSDTVATATAATGAVVSSYNLVVTDLAQSHKLASARYADSDTALGTGTITLSAAGQTDLTITVDSGNNTLAGLRDAINDAAGNWGVSASLINEGGGTRLILQAEDTGEESEITVAFDDADGTDADNQGLSRLFYVDAGDATAAEEITPAQDASGTIDGFSFTSASNNVTGVVDNLTITLKAAGSTTLAVSRDNEEIKADLQDIVDKYNALREVIAAERSDSLSTDTSLGFIENTVSDVLNGAAGGTFGYLADIGITRDRYGVMSIDSSVLDSVLENSRDDVIDLFTDETTGIAHRLYDHLTALIDTDGLILTRQDSLNVRKDDLELSEIRLEEIIDTYEERLVRQFARLDQVVASFEGISSYLENQLSSNN</sequence>
<dbReference type="InterPro" id="IPR003481">
    <property type="entry name" value="FliD_N"/>
</dbReference>
<dbReference type="Pfam" id="PF07195">
    <property type="entry name" value="FliD_C"/>
    <property type="match status" value="1"/>
</dbReference>
<evidence type="ECO:0000256" key="2">
    <source>
        <dbReference type="ARBA" id="ARBA00011255"/>
    </source>
</evidence>
<dbReference type="GO" id="GO:0009421">
    <property type="term" value="C:bacterial-type flagellum filament cap"/>
    <property type="evidence" value="ECO:0007669"/>
    <property type="project" value="InterPro"/>
</dbReference>
<dbReference type="PANTHER" id="PTHR30288">
    <property type="entry name" value="FLAGELLAR CAP/ASSEMBLY PROTEIN FLID"/>
    <property type="match status" value="1"/>
</dbReference>
<feature type="domain" description="Flagellar hook-associated protein 2 N-terminal" evidence="6">
    <location>
        <begin position="10"/>
        <end position="106"/>
    </location>
</feature>
<dbReference type="EMBL" id="PQCO01000154">
    <property type="protein sequence ID" value="PUE03604.1"/>
    <property type="molecule type" value="Genomic_DNA"/>
</dbReference>
<keyword evidence="5" id="KW-0964">Secreted</keyword>
<evidence type="ECO:0000256" key="3">
    <source>
        <dbReference type="ARBA" id="ARBA00023054"/>
    </source>
</evidence>
<evidence type="ECO:0000256" key="1">
    <source>
        <dbReference type="ARBA" id="ARBA00009764"/>
    </source>
</evidence>
<keyword evidence="4 5" id="KW-0975">Bacterial flagellum</keyword>
<dbReference type="InterPro" id="IPR010810">
    <property type="entry name" value="Flagellin_hook_IN_motif"/>
</dbReference>
<dbReference type="Pfam" id="PF07196">
    <property type="entry name" value="Flagellin_IN"/>
    <property type="match status" value="1"/>
</dbReference>
<evidence type="ECO:0000313" key="8">
    <source>
        <dbReference type="EMBL" id="PUE03604.1"/>
    </source>
</evidence>
<dbReference type="Proteomes" id="UP000250928">
    <property type="component" value="Unassembled WGS sequence"/>
</dbReference>
<feature type="domain" description="Flagellar hook-associated protein 2 C-terminal" evidence="7">
    <location>
        <begin position="225"/>
        <end position="431"/>
    </location>
</feature>
<dbReference type="InterPro" id="IPR040026">
    <property type="entry name" value="FliD"/>
</dbReference>
<dbReference type="AlphaFoldDB" id="A0A6N4DXB5"/>
<evidence type="ECO:0000256" key="4">
    <source>
        <dbReference type="ARBA" id="ARBA00023143"/>
    </source>
</evidence>
<dbReference type="Pfam" id="PF02465">
    <property type="entry name" value="FliD_N"/>
    <property type="match status" value="1"/>
</dbReference>
<reference evidence="8 9" key="1">
    <citation type="submission" date="2018-01" db="EMBL/GenBank/DDBJ databases">
        <title>Novel co-symbiosis in the lucinid bivalve Phacoides pectinatus.</title>
        <authorList>
            <person name="Lim S.J."/>
            <person name="Davis B.G."/>
            <person name="Gill D.E."/>
            <person name="Engel A.S."/>
            <person name="Anderson L.C."/>
            <person name="Campbell B.J."/>
        </authorList>
    </citation>
    <scope>NUCLEOTIDE SEQUENCE [LARGE SCALE GENOMIC DNA]</scope>
    <source>
        <strain evidence="8">N3_P5</strain>
    </source>
</reference>
<dbReference type="GO" id="GO:0005576">
    <property type="term" value="C:extracellular region"/>
    <property type="evidence" value="ECO:0007669"/>
    <property type="project" value="UniProtKB-SubCell"/>
</dbReference>
<comment type="similarity">
    <text evidence="1 5">Belongs to the FliD family.</text>
</comment>
<evidence type="ECO:0000259" key="7">
    <source>
        <dbReference type="Pfam" id="PF07195"/>
    </source>
</evidence>
<evidence type="ECO:0000313" key="9">
    <source>
        <dbReference type="Proteomes" id="UP000250928"/>
    </source>
</evidence>
<protein>
    <recommendedName>
        <fullName evidence="5">Flagellar hook-associated protein 2</fullName>
        <shortName evidence="5">HAP2</shortName>
    </recommendedName>
    <alternativeName>
        <fullName evidence="5">Flagellar cap protein</fullName>
    </alternativeName>
</protein>
<evidence type="ECO:0000256" key="5">
    <source>
        <dbReference type="RuleBase" id="RU362066"/>
    </source>
</evidence>
<dbReference type="InterPro" id="IPR010809">
    <property type="entry name" value="FliD_C"/>
</dbReference>
<evidence type="ECO:0000259" key="6">
    <source>
        <dbReference type="Pfam" id="PF02465"/>
    </source>
</evidence>
<dbReference type="PANTHER" id="PTHR30288:SF0">
    <property type="entry name" value="FLAGELLAR HOOK-ASSOCIATED PROTEIN 2"/>
    <property type="match status" value="1"/>
</dbReference>
<dbReference type="GO" id="GO:0071973">
    <property type="term" value="P:bacterial-type flagellum-dependent cell motility"/>
    <property type="evidence" value="ECO:0007669"/>
    <property type="project" value="TreeGrafter"/>
</dbReference>